<keyword evidence="4" id="KW-0456">Lyase</keyword>
<dbReference type="KEGG" id="micc:AUP74_00875"/>
<accession>A0A1C9W5C0</accession>
<organism evidence="4 5">
    <name type="scientific">Microbulbifer aggregans</name>
    <dbReference type="NCBI Taxonomy" id="1769779"/>
    <lineage>
        <taxon>Bacteria</taxon>
        <taxon>Pseudomonadati</taxon>
        <taxon>Pseudomonadota</taxon>
        <taxon>Gammaproteobacteria</taxon>
        <taxon>Cellvibrionales</taxon>
        <taxon>Microbulbiferaceae</taxon>
        <taxon>Microbulbifer</taxon>
    </lineage>
</organism>
<dbReference type="InterPro" id="IPR036409">
    <property type="entry name" value="Aldolase_II/adducin_N_sf"/>
</dbReference>
<evidence type="ECO:0000313" key="5">
    <source>
        <dbReference type="Proteomes" id="UP000095672"/>
    </source>
</evidence>
<evidence type="ECO:0000256" key="2">
    <source>
        <dbReference type="SAM" id="MobiDB-lite"/>
    </source>
</evidence>
<evidence type="ECO:0000313" key="4">
    <source>
        <dbReference type="EMBL" id="AOS96342.1"/>
    </source>
</evidence>
<dbReference type="PANTHER" id="PTHR10672:SF3">
    <property type="entry name" value="PROTEIN HU-LI TAI SHAO"/>
    <property type="match status" value="1"/>
</dbReference>
<evidence type="ECO:0000256" key="1">
    <source>
        <dbReference type="ARBA" id="ARBA00037961"/>
    </source>
</evidence>
<keyword evidence="5" id="KW-1185">Reference proteome</keyword>
<dbReference type="Gene3D" id="3.40.225.10">
    <property type="entry name" value="Class II aldolase/adducin N-terminal domain"/>
    <property type="match status" value="1"/>
</dbReference>
<dbReference type="SUPFAM" id="SSF53639">
    <property type="entry name" value="AraD/HMP-PK domain-like"/>
    <property type="match status" value="1"/>
</dbReference>
<protein>
    <submittedName>
        <fullName evidence="4">Decarboxylase NovR</fullName>
        <ecNumber evidence="4">4.1.-.-</ecNumber>
    </submittedName>
</protein>
<comment type="similarity">
    <text evidence="1">Belongs to the aldolase class II family.</text>
</comment>
<dbReference type="GO" id="GO:0016829">
    <property type="term" value="F:lyase activity"/>
    <property type="evidence" value="ECO:0007669"/>
    <property type="project" value="UniProtKB-KW"/>
</dbReference>
<sequence length="276" mass="30254">MTTADVKTDQKPAVSSEPNAPVMNGDVNMLLGEPSLPPEEVREERKRKLTAAFRLFGKFGFDEGVAGHITVRDPVEEDHFWVNPMGVSFKQLRQSQLLLVNHAGEVVEGDGFLNGAAFTIHSHIHRMRPDVVAAAHAHSLYGKAWSSLGRLLDPITQDACAFYDDHALLETFSGVVLEMGEGEALVQALGQKKALILQNHGLLTVGKSVDEAAWWYITMERSCQAQLLAEAAGTPKLIEPEVAIRTRAVVGTELAGMFSFQPLYDTICAEQPDMFD</sequence>
<dbReference type="EC" id="4.1.-.-" evidence="4"/>
<evidence type="ECO:0000259" key="3">
    <source>
        <dbReference type="SMART" id="SM01007"/>
    </source>
</evidence>
<dbReference type="FunFam" id="3.40.225.10:FF:000009">
    <property type="entry name" value="Class II aldolase/adducin N-terminal"/>
    <property type="match status" value="1"/>
</dbReference>
<name>A0A1C9W5C0_9GAMM</name>
<dbReference type="Proteomes" id="UP000095672">
    <property type="component" value="Chromosome"/>
</dbReference>
<feature type="region of interest" description="Disordered" evidence="2">
    <location>
        <begin position="1"/>
        <end position="23"/>
    </location>
</feature>
<reference evidence="5" key="1">
    <citation type="submission" date="2016-01" db="EMBL/GenBank/DDBJ databases">
        <title>Complete genome sequence of Microbulbifer sp. CCB-MM1, a halophile isolated from Matang Mangrove Forest, Perak.</title>
        <authorList>
            <person name="Moh T.H."/>
            <person name="Dinesh B."/>
            <person name="Lau N.-S."/>
            <person name="Go F."/>
            <person name="Alexander Chong S.-C."/>
        </authorList>
    </citation>
    <scope>NUCLEOTIDE SEQUENCE [LARGE SCALE GENOMIC DNA]</scope>
    <source>
        <strain evidence="5">CCB-MM1</strain>
    </source>
</reference>
<dbReference type="NCBIfam" id="NF004855">
    <property type="entry name" value="PRK06208.1"/>
    <property type="match status" value="1"/>
</dbReference>
<dbReference type="GO" id="GO:0051015">
    <property type="term" value="F:actin filament binding"/>
    <property type="evidence" value="ECO:0007669"/>
    <property type="project" value="TreeGrafter"/>
</dbReference>
<dbReference type="EMBL" id="CP014143">
    <property type="protein sequence ID" value="AOS96342.1"/>
    <property type="molecule type" value="Genomic_DNA"/>
</dbReference>
<dbReference type="GO" id="GO:0005856">
    <property type="term" value="C:cytoskeleton"/>
    <property type="evidence" value="ECO:0007669"/>
    <property type="project" value="TreeGrafter"/>
</dbReference>
<dbReference type="Pfam" id="PF00596">
    <property type="entry name" value="Aldolase_II"/>
    <property type="match status" value="1"/>
</dbReference>
<dbReference type="PATRIC" id="fig|1769779.3.peg.893"/>
<dbReference type="AlphaFoldDB" id="A0A1C9W5C0"/>
<dbReference type="InterPro" id="IPR051017">
    <property type="entry name" value="Aldolase-II_Adducin_sf"/>
</dbReference>
<dbReference type="InterPro" id="IPR001303">
    <property type="entry name" value="Aldolase_II/adducin_N"/>
</dbReference>
<feature type="compositionally biased region" description="Basic and acidic residues" evidence="2">
    <location>
        <begin position="1"/>
        <end position="10"/>
    </location>
</feature>
<gene>
    <name evidence="4" type="primary">novR_2</name>
    <name evidence="4" type="ORF">AUP74_00875</name>
</gene>
<feature type="domain" description="Class II aldolase/adducin N-terminal" evidence="3">
    <location>
        <begin position="47"/>
        <end position="227"/>
    </location>
</feature>
<proteinExistence type="inferred from homology"/>
<dbReference type="SMART" id="SM01007">
    <property type="entry name" value="Aldolase_II"/>
    <property type="match status" value="1"/>
</dbReference>
<dbReference type="PANTHER" id="PTHR10672">
    <property type="entry name" value="ADDUCIN"/>
    <property type="match status" value="1"/>
</dbReference>
<dbReference type="GO" id="GO:0005996">
    <property type="term" value="P:monosaccharide metabolic process"/>
    <property type="evidence" value="ECO:0007669"/>
    <property type="project" value="UniProtKB-ARBA"/>
</dbReference>
<dbReference type="STRING" id="1769779.AUP74_00875"/>